<keyword evidence="2" id="KW-0813">Transport</keyword>
<feature type="transmembrane region" description="Helical" evidence="9">
    <location>
        <begin position="55"/>
        <end position="72"/>
    </location>
</feature>
<dbReference type="OrthoDB" id="9807115at2"/>
<dbReference type="Proteomes" id="UP000235653">
    <property type="component" value="Unassembled WGS sequence"/>
</dbReference>
<dbReference type="PANTHER" id="PTHR11795:SF445">
    <property type="entry name" value="AMINO ACID ABC TRANSPORTER PERMEASE PROTEIN"/>
    <property type="match status" value="1"/>
</dbReference>
<evidence type="ECO:0000313" key="10">
    <source>
        <dbReference type="EMBL" id="PPD57926.1"/>
    </source>
</evidence>
<feature type="transmembrane region" description="Helical" evidence="9">
    <location>
        <begin position="290"/>
        <end position="308"/>
    </location>
</feature>
<dbReference type="InterPro" id="IPR052157">
    <property type="entry name" value="BCAA_transport_permease"/>
</dbReference>
<sequence length="314" mass="33541">MATPTSNLLYLRGFSPGVTGLNWPQILLNSAVTGSLYLISAISLTLVYGLAKFPNFAHAEIMSLGGFMGFWISEQLGAPLPVAFLVAFISAGIAGFLSYRLIFKPLSDKGASLIHLMVASMALGFILRHTEGQIWGFAPLTFQKIVWPSWEVGSVHITLDWIILIATAILIGIALHFMMTRTKIGKAIRATASNPKLALSSGINTTRVLVITWFVSAGLAGIAGLFRGVETRVSPYLGWDILLPTFAVAMLGGIGSFYGAMVAAIIIGLAENIGVVLLAQAGLSTDYRMAIPFIILIAVLIFRPQGLAKAFKGN</sequence>
<dbReference type="GO" id="GO:0022857">
    <property type="term" value="F:transmembrane transporter activity"/>
    <property type="evidence" value="ECO:0007669"/>
    <property type="project" value="InterPro"/>
</dbReference>
<keyword evidence="3" id="KW-1003">Cell membrane</keyword>
<keyword evidence="6 9" id="KW-1133">Transmembrane helix</keyword>
<dbReference type="InterPro" id="IPR001851">
    <property type="entry name" value="ABC_transp_permease"/>
</dbReference>
<protein>
    <submittedName>
        <fullName evidence="10">Branched-chain amino acid ABC transporter permease</fullName>
    </submittedName>
</protein>
<evidence type="ECO:0000256" key="7">
    <source>
        <dbReference type="ARBA" id="ARBA00023136"/>
    </source>
</evidence>
<reference evidence="10 11" key="1">
    <citation type="journal article" date="2017" name="ISME J.">
        <title>Grape pomace compost harbors organohalide-respiring Dehalogenimonas species with novel reductive dehalogenase genes.</title>
        <authorList>
            <person name="Yang Y."/>
            <person name="Higgins S.A."/>
            <person name="Yan J."/>
            <person name="Simsir B."/>
            <person name="Chourey K."/>
            <person name="Iyer R."/>
            <person name="Hettich R.L."/>
            <person name="Baldwin B."/>
            <person name="Ogles D.M."/>
            <person name="Loffler F.E."/>
        </authorList>
    </citation>
    <scope>NUCLEOTIDE SEQUENCE [LARGE SCALE GENOMIC DNA]</scope>
    <source>
        <strain evidence="10 11">GP</strain>
    </source>
</reference>
<keyword evidence="7 9" id="KW-0472">Membrane</keyword>
<comment type="caution">
    <text evidence="10">The sequence shown here is derived from an EMBL/GenBank/DDBJ whole genome shotgun (WGS) entry which is preliminary data.</text>
</comment>
<feature type="transmembrane region" description="Helical" evidence="9">
    <location>
        <begin position="208"/>
        <end position="226"/>
    </location>
</feature>
<feature type="transmembrane region" description="Helical" evidence="9">
    <location>
        <begin position="246"/>
        <end position="269"/>
    </location>
</feature>
<keyword evidence="4 9" id="KW-0812">Transmembrane</keyword>
<evidence type="ECO:0000256" key="2">
    <source>
        <dbReference type="ARBA" id="ARBA00022448"/>
    </source>
</evidence>
<comment type="subcellular location">
    <subcellularLocation>
        <location evidence="1">Cell membrane</location>
        <topology evidence="1">Multi-pass membrane protein</topology>
    </subcellularLocation>
</comment>
<keyword evidence="5" id="KW-0029">Amino-acid transport</keyword>
<feature type="transmembrane region" description="Helical" evidence="9">
    <location>
        <begin position="26"/>
        <end position="48"/>
    </location>
</feature>
<evidence type="ECO:0000313" key="11">
    <source>
        <dbReference type="Proteomes" id="UP000235653"/>
    </source>
</evidence>
<feature type="transmembrane region" description="Helical" evidence="9">
    <location>
        <begin position="161"/>
        <end position="179"/>
    </location>
</feature>
<name>A0A2P5P6J6_9CHLR</name>
<evidence type="ECO:0000256" key="3">
    <source>
        <dbReference type="ARBA" id="ARBA00022475"/>
    </source>
</evidence>
<evidence type="ECO:0000256" key="4">
    <source>
        <dbReference type="ARBA" id="ARBA00022692"/>
    </source>
</evidence>
<organism evidence="10 11">
    <name type="scientific">Dehalogenimonas etheniformans</name>
    <dbReference type="NCBI Taxonomy" id="1536648"/>
    <lineage>
        <taxon>Bacteria</taxon>
        <taxon>Bacillati</taxon>
        <taxon>Chloroflexota</taxon>
        <taxon>Dehalococcoidia</taxon>
        <taxon>Dehalococcoidales</taxon>
        <taxon>Dehalococcoidaceae</taxon>
        <taxon>Dehalogenimonas</taxon>
    </lineage>
</organism>
<dbReference type="AlphaFoldDB" id="A0A2P5P6J6"/>
<evidence type="ECO:0000256" key="8">
    <source>
        <dbReference type="ARBA" id="ARBA00037998"/>
    </source>
</evidence>
<dbReference type="GO" id="GO:0006865">
    <property type="term" value="P:amino acid transport"/>
    <property type="evidence" value="ECO:0007669"/>
    <property type="project" value="UniProtKB-KW"/>
</dbReference>
<accession>A0A2P5P6J6</accession>
<dbReference type="CDD" id="cd06582">
    <property type="entry name" value="TM_PBP1_LivH_like"/>
    <property type="match status" value="1"/>
</dbReference>
<evidence type="ECO:0000256" key="1">
    <source>
        <dbReference type="ARBA" id="ARBA00004651"/>
    </source>
</evidence>
<gene>
    <name evidence="10" type="ORF">JP09_006415</name>
</gene>
<evidence type="ECO:0000256" key="6">
    <source>
        <dbReference type="ARBA" id="ARBA00022989"/>
    </source>
</evidence>
<dbReference type="Pfam" id="PF02653">
    <property type="entry name" value="BPD_transp_2"/>
    <property type="match status" value="1"/>
</dbReference>
<feature type="transmembrane region" description="Helical" evidence="9">
    <location>
        <begin position="78"/>
        <end position="99"/>
    </location>
</feature>
<evidence type="ECO:0000256" key="5">
    <source>
        <dbReference type="ARBA" id="ARBA00022970"/>
    </source>
</evidence>
<feature type="transmembrane region" description="Helical" evidence="9">
    <location>
        <begin position="111"/>
        <end position="127"/>
    </location>
</feature>
<dbReference type="EMBL" id="JQAN02000010">
    <property type="protein sequence ID" value="PPD57926.1"/>
    <property type="molecule type" value="Genomic_DNA"/>
</dbReference>
<comment type="similarity">
    <text evidence="8">Belongs to the binding-protein-dependent transport system permease family. LivHM subfamily.</text>
</comment>
<proteinExistence type="inferred from homology"/>
<dbReference type="GO" id="GO:0005886">
    <property type="term" value="C:plasma membrane"/>
    <property type="evidence" value="ECO:0007669"/>
    <property type="project" value="UniProtKB-SubCell"/>
</dbReference>
<dbReference type="PANTHER" id="PTHR11795">
    <property type="entry name" value="BRANCHED-CHAIN AMINO ACID TRANSPORT SYSTEM PERMEASE PROTEIN LIVH"/>
    <property type="match status" value="1"/>
</dbReference>
<keyword evidence="11" id="KW-1185">Reference proteome</keyword>
<evidence type="ECO:0000256" key="9">
    <source>
        <dbReference type="SAM" id="Phobius"/>
    </source>
</evidence>